<dbReference type="Pfam" id="PF20356">
    <property type="entry name" value="DUF6651"/>
    <property type="match status" value="1"/>
</dbReference>
<comment type="caution">
    <text evidence="3">The sequence shown here is derived from an EMBL/GenBank/DDBJ whole genome shotgun (WGS) entry which is preliminary data.</text>
</comment>
<gene>
    <name evidence="3" type="ORF">H2Z84_03815</name>
</gene>
<feature type="domain" description="DUF6651" evidence="2">
    <location>
        <begin position="114"/>
        <end position="217"/>
    </location>
</feature>
<dbReference type="AlphaFoldDB" id="A0A838YA20"/>
<evidence type="ECO:0000313" key="3">
    <source>
        <dbReference type="EMBL" id="MBA4707521.1"/>
    </source>
</evidence>
<organism evidence="3 4">
    <name type="scientific">Aquitalea aquatica</name>
    <dbReference type="NCBI Taxonomy" id="3044273"/>
    <lineage>
        <taxon>Bacteria</taxon>
        <taxon>Pseudomonadati</taxon>
        <taxon>Pseudomonadota</taxon>
        <taxon>Betaproteobacteria</taxon>
        <taxon>Neisseriales</taxon>
        <taxon>Chromobacteriaceae</taxon>
        <taxon>Aquitalea</taxon>
    </lineage>
</organism>
<dbReference type="EMBL" id="JACERN010000014">
    <property type="protein sequence ID" value="MBA4707521.1"/>
    <property type="molecule type" value="Genomic_DNA"/>
</dbReference>
<feature type="compositionally biased region" description="Gly residues" evidence="1">
    <location>
        <begin position="207"/>
        <end position="222"/>
    </location>
</feature>
<evidence type="ECO:0000256" key="1">
    <source>
        <dbReference type="SAM" id="MobiDB-lite"/>
    </source>
</evidence>
<feature type="region of interest" description="Disordered" evidence="1">
    <location>
        <begin position="205"/>
        <end position="255"/>
    </location>
</feature>
<accession>A0A838YA20</accession>
<proteinExistence type="predicted"/>
<dbReference type="RefSeq" id="WP_181834800.1">
    <property type="nucleotide sequence ID" value="NZ_JACERN010000014.1"/>
</dbReference>
<evidence type="ECO:0000259" key="2">
    <source>
        <dbReference type="Pfam" id="PF20356"/>
    </source>
</evidence>
<dbReference type="InterPro" id="IPR046593">
    <property type="entry name" value="DUF6651"/>
</dbReference>
<protein>
    <recommendedName>
        <fullName evidence="2">DUF6651 domain-containing protein</fullName>
    </recommendedName>
</protein>
<keyword evidence="4" id="KW-1185">Reference proteome</keyword>
<evidence type="ECO:0000313" key="4">
    <source>
        <dbReference type="Proteomes" id="UP000545606"/>
    </source>
</evidence>
<name>A0A838YA20_9NEIS</name>
<reference evidence="3 4" key="1">
    <citation type="submission" date="2020-07" db="EMBL/GenBank/DDBJ databases">
        <title>Draft genome sequence of violacein-producing bacteria and related species.</title>
        <authorList>
            <person name="Wilson H.S."/>
            <person name="De Leon M.E."/>
        </authorList>
    </citation>
    <scope>NUCLEOTIDE SEQUENCE [LARGE SCALE GENOMIC DNA]</scope>
    <source>
        <strain evidence="3 4">HSC-21Su07</strain>
    </source>
</reference>
<dbReference type="Proteomes" id="UP000545606">
    <property type="component" value="Unassembled WGS sequence"/>
</dbReference>
<sequence>MKLKLDDQGHVVVVDGKPVYVHDDSKEVPFDAVATVNTISRLNGEAKSHRERAEGAESRLKLFEGIDDADAARKALGVVANLDAKKLVDAGEVDKIKAEVSKALEAKYQPFVEKATQLEAELHSERIGGAFSRSKLIAEKFAIPADLVQARFGNAFSLEDGKIVAKDSAGNKLYSRSSPGELASFDEALELLVDAYPHKDHILKGSGASGSGAQGGGSGAGGKRTVTRAQFNALPPTEQASTAQAASKGELALVD</sequence>